<dbReference type="OrthoDB" id="6307329at2"/>
<evidence type="ECO:0000259" key="1">
    <source>
        <dbReference type="Pfam" id="PF00535"/>
    </source>
</evidence>
<dbReference type="InterPro" id="IPR001173">
    <property type="entry name" value="Glyco_trans_2-like"/>
</dbReference>
<evidence type="ECO:0000313" key="3">
    <source>
        <dbReference type="Proteomes" id="UP000298277"/>
    </source>
</evidence>
<dbReference type="InterPro" id="IPR029044">
    <property type="entry name" value="Nucleotide-diphossugar_trans"/>
</dbReference>
<proteinExistence type="predicted"/>
<dbReference type="GO" id="GO:0016740">
    <property type="term" value="F:transferase activity"/>
    <property type="evidence" value="ECO:0007669"/>
    <property type="project" value="UniProtKB-KW"/>
</dbReference>
<feature type="domain" description="Glycosyltransferase 2-like" evidence="1">
    <location>
        <begin position="15"/>
        <end position="132"/>
    </location>
</feature>
<comment type="caution">
    <text evidence="2">The sequence shown here is derived from an EMBL/GenBank/DDBJ whole genome shotgun (WGS) entry which is preliminary data.</text>
</comment>
<dbReference type="RefSeq" id="WP_135590649.1">
    <property type="nucleotide sequence ID" value="NZ_RQEZ01000048.1"/>
</dbReference>
<keyword evidence="2" id="KW-0808">Transferase</keyword>
<evidence type="ECO:0000313" key="2">
    <source>
        <dbReference type="EMBL" id="TGK30939.1"/>
    </source>
</evidence>
<dbReference type="Proteomes" id="UP000298277">
    <property type="component" value="Unassembled WGS sequence"/>
</dbReference>
<dbReference type="Pfam" id="PF00535">
    <property type="entry name" value="Glycos_transf_2"/>
    <property type="match status" value="1"/>
</dbReference>
<dbReference type="AlphaFoldDB" id="A0A5F1Z1M2"/>
<reference evidence="2" key="1">
    <citation type="journal article" date="2019" name="PLoS Negl. Trop. Dis.">
        <title>Revisiting the worldwide diversity of Leptospira species in the environment.</title>
        <authorList>
            <person name="Vincent A.T."/>
            <person name="Schiettekatte O."/>
            <person name="Bourhy P."/>
            <person name="Veyrier F.J."/>
            <person name="Picardeau M."/>
        </authorList>
    </citation>
    <scope>NUCLEOTIDE SEQUENCE [LARGE SCALE GENOMIC DNA]</scope>
    <source>
        <strain evidence="2">201800299</strain>
    </source>
</reference>
<dbReference type="Gene3D" id="3.90.550.10">
    <property type="entry name" value="Spore Coat Polysaccharide Biosynthesis Protein SpsA, Chain A"/>
    <property type="match status" value="1"/>
</dbReference>
<protein>
    <submittedName>
        <fullName evidence="2">Glycosyltransferase family 2 protein</fullName>
    </submittedName>
</protein>
<organism evidence="2 3">
    <name type="scientific">Leptospira gomenensis</name>
    <dbReference type="NCBI Taxonomy" id="2484974"/>
    <lineage>
        <taxon>Bacteria</taxon>
        <taxon>Pseudomonadati</taxon>
        <taxon>Spirochaetota</taxon>
        <taxon>Spirochaetia</taxon>
        <taxon>Leptospirales</taxon>
        <taxon>Leptospiraceae</taxon>
        <taxon>Leptospira</taxon>
    </lineage>
</organism>
<name>A0A5F1Z1M2_9LEPT</name>
<sequence>MSANTVAFFSVIFPNNIKFFEYFIDSLTKQSYSKFDLVLVNDGCESLDRILASFPEEKLVLLSCDGTPAGIREFGLNYLRSSGYEYAIFGDTDDTFSENRVEAALDLLESRHLVVNDIDLTDVDGKKKNESYIGKRFGKSFDFTQGSLENYNFAGLGNSAMRLSGLPAVKIPPDLLAVDWFFFTKYWSGEASFTSEAKTFYRQYGANSVGLGTVSEESVLRSLNVKLKHYETLSVDSGVFKTKSKRTRDTIEAIRSRAIFEEYYKKVIRFLPANPLWWEEGMLFEEFDENTINAE</sequence>
<dbReference type="EMBL" id="RQFA01000066">
    <property type="protein sequence ID" value="TGK30939.1"/>
    <property type="molecule type" value="Genomic_DNA"/>
</dbReference>
<dbReference type="SUPFAM" id="SSF53448">
    <property type="entry name" value="Nucleotide-diphospho-sugar transferases"/>
    <property type="match status" value="1"/>
</dbReference>
<keyword evidence="3" id="KW-1185">Reference proteome</keyword>
<gene>
    <name evidence="2" type="ORF">EHQ17_14545</name>
</gene>
<accession>A0A5F1Z1M2</accession>
<dbReference type="CDD" id="cd00761">
    <property type="entry name" value="Glyco_tranf_GTA_type"/>
    <property type="match status" value="1"/>
</dbReference>